<protein>
    <submittedName>
        <fullName evidence="1">Uncharacterized protein</fullName>
    </submittedName>
</protein>
<accession>A0A3L8SWE7</accession>
<organism evidence="1 2">
    <name type="scientific">Chloebia gouldiae</name>
    <name type="common">Gouldian finch</name>
    <name type="synonym">Erythrura gouldiae</name>
    <dbReference type="NCBI Taxonomy" id="44316"/>
    <lineage>
        <taxon>Eukaryota</taxon>
        <taxon>Metazoa</taxon>
        <taxon>Chordata</taxon>
        <taxon>Craniata</taxon>
        <taxon>Vertebrata</taxon>
        <taxon>Euteleostomi</taxon>
        <taxon>Archelosauria</taxon>
        <taxon>Archosauria</taxon>
        <taxon>Dinosauria</taxon>
        <taxon>Saurischia</taxon>
        <taxon>Theropoda</taxon>
        <taxon>Coelurosauria</taxon>
        <taxon>Aves</taxon>
        <taxon>Neognathae</taxon>
        <taxon>Neoaves</taxon>
        <taxon>Telluraves</taxon>
        <taxon>Australaves</taxon>
        <taxon>Passeriformes</taxon>
        <taxon>Passeroidea</taxon>
        <taxon>Passeridae</taxon>
        <taxon>Chloebia</taxon>
    </lineage>
</organism>
<evidence type="ECO:0000313" key="1">
    <source>
        <dbReference type="EMBL" id="RLW10327.1"/>
    </source>
</evidence>
<dbReference type="Proteomes" id="UP000276834">
    <property type="component" value="Unassembled WGS sequence"/>
</dbReference>
<dbReference type="EMBL" id="QUSF01000004">
    <property type="protein sequence ID" value="RLW10327.1"/>
    <property type="molecule type" value="Genomic_DNA"/>
</dbReference>
<dbReference type="AlphaFoldDB" id="A0A3L8SWE7"/>
<name>A0A3L8SWE7_CHLGU</name>
<evidence type="ECO:0000313" key="2">
    <source>
        <dbReference type="Proteomes" id="UP000276834"/>
    </source>
</evidence>
<reference evidence="1 2" key="1">
    <citation type="journal article" date="2018" name="Proc. R. Soc. B">
        <title>A non-coding region near Follistatin controls head colour polymorphism in the Gouldian finch.</title>
        <authorList>
            <person name="Toomey M.B."/>
            <person name="Marques C.I."/>
            <person name="Andrade P."/>
            <person name="Araujo P.M."/>
            <person name="Sabatino S."/>
            <person name="Gazda M.A."/>
            <person name="Afonso S."/>
            <person name="Lopes R.J."/>
            <person name="Corbo J.C."/>
            <person name="Carneiro M."/>
        </authorList>
    </citation>
    <scope>NUCLEOTIDE SEQUENCE [LARGE SCALE GENOMIC DNA]</scope>
    <source>
        <strain evidence="1">Red01</strain>
        <tissue evidence="1">Muscle</tissue>
    </source>
</reference>
<gene>
    <name evidence="1" type="ORF">DV515_00002443</name>
</gene>
<dbReference type="OrthoDB" id="5870230at2759"/>
<keyword evidence="2" id="KW-1185">Reference proteome</keyword>
<comment type="caution">
    <text evidence="1">The sequence shown here is derived from an EMBL/GenBank/DDBJ whole genome shotgun (WGS) entry which is preliminary data.</text>
</comment>
<sequence>MVLAAEQQAGELAGGIILGVALWLRHDSQTTNILYLQLGDKQAPNTFYVGTGHGFYNPAGTSYATLMPKQDGMTGALLTETKPKTTVGVIVPVCQE</sequence>
<proteinExistence type="predicted"/>